<evidence type="ECO:0000313" key="2">
    <source>
        <dbReference type="Proteomes" id="UP000789860"/>
    </source>
</evidence>
<protein>
    <submittedName>
        <fullName evidence="1">9698_t:CDS:1</fullName>
    </submittedName>
</protein>
<keyword evidence="2" id="KW-1185">Reference proteome</keyword>
<name>A0ACA9NS13_9GLOM</name>
<accession>A0ACA9NS13</accession>
<reference evidence="1" key="1">
    <citation type="submission" date="2021-06" db="EMBL/GenBank/DDBJ databases">
        <authorList>
            <person name="Kallberg Y."/>
            <person name="Tangrot J."/>
            <person name="Rosling A."/>
        </authorList>
    </citation>
    <scope>NUCLEOTIDE SEQUENCE</scope>
    <source>
        <strain evidence="1">AU212A</strain>
    </source>
</reference>
<dbReference type="EMBL" id="CAJVPM010028204">
    <property type="protein sequence ID" value="CAG8669007.1"/>
    <property type="molecule type" value="Genomic_DNA"/>
</dbReference>
<feature type="non-terminal residue" evidence="1">
    <location>
        <position position="1"/>
    </location>
</feature>
<gene>
    <name evidence="1" type="ORF">SCALOS_LOCUS9305</name>
</gene>
<organism evidence="1 2">
    <name type="scientific">Scutellospora calospora</name>
    <dbReference type="NCBI Taxonomy" id="85575"/>
    <lineage>
        <taxon>Eukaryota</taxon>
        <taxon>Fungi</taxon>
        <taxon>Fungi incertae sedis</taxon>
        <taxon>Mucoromycota</taxon>
        <taxon>Glomeromycotina</taxon>
        <taxon>Glomeromycetes</taxon>
        <taxon>Diversisporales</taxon>
        <taxon>Gigasporaceae</taxon>
        <taxon>Scutellospora</taxon>
    </lineage>
</organism>
<sequence>VKENNNSDWDLDTEINKGKESMNTENTKTDLTLSKEIETKAKTTKKEGLELINKPKPKVSNNSDLLETELTIQIPMKENTEEPLIPKKGVKSIDVPVF</sequence>
<proteinExistence type="predicted"/>
<evidence type="ECO:0000313" key="1">
    <source>
        <dbReference type="EMBL" id="CAG8669007.1"/>
    </source>
</evidence>
<dbReference type="Proteomes" id="UP000789860">
    <property type="component" value="Unassembled WGS sequence"/>
</dbReference>
<comment type="caution">
    <text evidence="1">The sequence shown here is derived from an EMBL/GenBank/DDBJ whole genome shotgun (WGS) entry which is preliminary data.</text>
</comment>